<dbReference type="Gene3D" id="3.40.50.10490">
    <property type="entry name" value="Glucose-6-phosphate isomerase like protein, domain 1"/>
    <property type="match status" value="1"/>
</dbReference>
<feature type="domain" description="HTH rpiR-type" evidence="4">
    <location>
        <begin position="18"/>
        <end position="94"/>
    </location>
</feature>
<protein>
    <submittedName>
        <fullName evidence="6">MurR/RpiR family transcriptional regulator</fullName>
    </submittedName>
</protein>
<dbReference type="RefSeq" id="WP_106470947.1">
    <property type="nucleotide sequence ID" value="NZ_CP027665.1"/>
</dbReference>
<dbReference type="Gene3D" id="1.10.10.10">
    <property type="entry name" value="Winged helix-like DNA-binding domain superfamily/Winged helix DNA-binding domain"/>
    <property type="match status" value="1"/>
</dbReference>
<dbReference type="InterPro" id="IPR036388">
    <property type="entry name" value="WH-like_DNA-bd_sf"/>
</dbReference>
<proteinExistence type="predicted"/>
<dbReference type="KEGG" id="thas:C6Y53_02255"/>
<dbReference type="GO" id="GO:0003677">
    <property type="term" value="F:DNA binding"/>
    <property type="evidence" value="ECO:0007669"/>
    <property type="project" value="UniProtKB-KW"/>
</dbReference>
<keyword evidence="2" id="KW-0238">DNA-binding</keyword>
<accession>A0A2S0ML91</accession>
<gene>
    <name evidence="6" type="ORF">C6Y53_02255</name>
</gene>
<dbReference type="AlphaFoldDB" id="A0A2S0ML91"/>
<dbReference type="PANTHER" id="PTHR30514:SF1">
    <property type="entry name" value="HTH-TYPE TRANSCRIPTIONAL REGULATOR HEXR-RELATED"/>
    <property type="match status" value="1"/>
</dbReference>
<dbReference type="PROSITE" id="PS51464">
    <property type="entry name" value="SIS"/>
    <property type="match status" value="1"/>
</dbReference>
<evidence type="ECO:0000256" key="1">
    <source>
        <dbReference type="ARBA" id="ARBA00023015"/>
    </source>
</evidence>
<dbReference type="InterPro" id="IPR047640">
    <property type="entry name" value="RpiR-like"/>
</dbReference>
<dbReference type="Pfam" id="PF01380">
    <property type="entry name" value="SIS"/>
    <property type="match status" value="1"/>
</dbReference>
<evidence type="ECO:0000259" key="4">
    <source>
        <dbReference type="PROSITE" id="PS51071"/>
    </source>
</evidence>
<organism evidence="6 7">
    <name type="scientific">Pukyongiella litopenaei</name>
    <dbReference type="NCBI Taxonomy" id="2605946"/>
    <lineage>
        <taxon>Bacteria</taxon>
        <taxon>Pseudomonadati</taxon>
        <taxon>Pseudomonadota</taxon>
        <taxon>Alphaproteobacteria</taxon>
        <taxon>Rhodobacterales</taxon>
        <taxon>Paracoccaceae</taxon>
        <taxon>Pukyongiella</taxon>
    </lineage>
</organism>
<keyword evidence="1" id="KW-0805">Transcription regulation</keyword>
<evidence type="ECO:0000313" key="6">
    <source>
        <dbReference type="EMBL" id="AVO36632.1"/>
    </source>
</evidence>
<dbReference type="SUPFAM" id="SSF46689">
    <property type="entry name" value="Homeodomain-like"/>
    <property type="match status" value="1"/>
</dbReference>
<dbReference type="InterPro" id="IPR009057">
    <property type="entry name" value="Homeodomain-like_sf"/>
</dbReference>
<dbReference type="InterPro" id="IPR035472">
    <property type="entry name" value="RpiR-like_SIS"/>
</dbReference>
<dbReference type="InterPro" id="IPR000281">
    <property type="entry name" value="HTH_RpiR"/>
</dbReference>
<dbReference type="Pfam" id="PF01418">
    <property type="entry name" value="HTH_6"/>
    <property type="match status" value="1"/>
</dbReference>
<dbReference type="InterPro" id="IPR001347">
    <property type="entry name" value="SIS_dom"/>
</dbReference>
<dbReference type="Proteomes" id="UP000237655">
    <property type="component" value="Chromosome"/>
</dbReference>
<sequence length="307" mass="32829">MIVTEEADDPGGRRDRLPDIIGRIRDSYADLRPAEQSVADAVLADVREAVRASNAEIALRAGVSQPTVTRFCRSIGCEGVRDFKLQLAQSLAVGETFLTSETLETPPGELPPFWMSVLGEARAAIREVERQVPPEDVLTAAGVLAAAERIATFGVGGSSASLALEAQVRLFRYGLAVEVCREPYMARMTAATLKPQDVFLAISATGRTPEVVEAVETANRYGVRTIAITRPGSPLAVAASLALTVRIGEYPDALTPSASRFAFLAILDVIAAGAGYQLGPRARENLRRIKFNIIDTRPGEGLEPLGD</sequence>
<evidence type="ECO:0000256" key="3">
    <source>
        <dbReference type="ARBA" id="ARBA00023163"/>
    </source>
</evidence>
<evidence type="ECO:0000313" key="7">
    <source>
        <dbReference type="Proteomes" id="UP000237655"/>
    </source>
</evidence>
<dbReference type="PANTHER" id="PTHR30514">
    <property type="entry name" value="GLUCOKINASE"/>
    <property type="match status" value="1"/>
</dbReference>
<evidence type="ECO:0000256" key="2">
    <source>
        <dbReference type="ARBA" id="ARBA00023125"/>
    </source>
</evidence>
<dbReference type="GO" id="GO:1901135">
    <property type="term" value="P:carbohydrate derivative metabolic process"/>
    <property type="evidence" value="ECO:0007669"/>
    <property type="project" value="InterPro"/>
</dbReference>
<dbReference type="PROSITE" id="PS51071">
    <property type="entry name" value="HTH_RPIR"/>
    <property type="match status" value="1"/>
</dbReference>
<dbReference type="GO" id="GO:0097367">
    <property type="term" value="F:carbohydrate derivative binding"/>
    <property type="evidence" value="ECO:0007669"/>
    <property type="project" value="InterPro"/>
</dbReference>
<keyword evidence="3" id="KW-0804">Transcription</keyword>
<evidence type="ECO:0000259" key="5">
    <source>
        <dbReference type="PROSITE" id="PS51464"/>
    </source>
</evidence>
<name>A0A2S0ML91_9RHOB</name>
<keyword evidence="7" id="KW-1185">Reference proteome</keyword>
<reference evidence="7" key="1">
    <citation type="submission" date="2018-03" db="EMBL/GenBank/DDBJ databases">
        <title>Genomic analysis of the strain SH-1 isolated from shrimp intestine.</title>
        <authorList>
            <person name="Kim Y.-S."/>
            <person name="Kim S.-E."/>
            <person name="Kim K.-H."/>
        </authorList>
    </citation>
    <scope>NUCLEOTIDE SEQUENCE [LARGE SCALE GENOMIC DNA]</scope>
    <source>
        <strain evidence="7">SH-1</strain>
    </source>
</reference>
<dbReference type="CDD" id="cd05013">
    <property type="entry name" value="SIS_RpiR"/>
    <property type="match status" value="1"/>
</dbReference>
<dbReference type="GO" id="GO:0003700">
    <property type="term" value="F:DNA-binding transcription factor activity"/>
    <property type="evidence" value="ECO:0007669"/>
    <property type="project" value="InterPro"/>
</dbReference>
<dbReference type="EMBL" id="CP027665">
    <property type="protein sequence ID" value="AVO36632.1"/>
    <property type="molecule type" value="Genomic_DNA"/>
</dbReference>
<feature type="domain" description="SIS" evidence="5">
    <location>
        <begin position="140"/>
        <end position="280"/>
    </location>
</feature>
<dbReference type="SUPFAM" id="SSF53697">
    <property type="entry name" value="SIS domain"/>
    <property type="match status" value="1"/>
</dbReference>
<dbReference type="InterPro" id="IPR046348">
    <property type="entry name" value="SIS_dom_sf"/>
</dbReference>